<keyword evidence="5 8" id="KW-0720">Serine protease</keyword>
<dbReference type="GO" id="GO:0006508">
    <property type="term" value="P:proteolysis"/>
    <property type="evidence" value="ECO:0007669"/>
    <property type="project" value="UniProtKB-KW"/>
</dbReference>
<dbReference type="PROSITE" id="PS00138">
    <property type="entry name" value="SUBTILASE_SER"/>
    <property type="match status" value="1"/>
</dbReference>
<keyword evidence="12" id="KW-1185">Reference proteome</keyword>
<dbReference type="AlphaFoldDB" id="A0A319ASB2"/>
<keyword evidence="4 8" id="KW-0378">Hydrolase</keyword>
<evidence type="ECO:0000256" key="7">
    <source>
        <dbReference type="ARBA" id="ARBA00023180"/>
    </source>
</evidence>
<dbReference type="PROSITE" id="PS51892">
    <property type="entry name" value="SUBTILASE"/>
    <property type="match status" value="1"/>
</dbReference>
<evidence type="ECO:0000256" key="5">
    <source>
        <dbReference type="ARBA" id="ARBA00022825"/>
    </source>
</evidence>
<dbReference type="CDD" id="cd04077">
    <property type="entry name" value="Peptidases_S8_PCSK9_ProteinaseK_like"/>
    <property type="match status" value="1"/>
</dbReference>
<gene>
    <name evidence="11" type="ORF">BO88DRAFT_353904</name>
</gene>
<evidence type="ECO:0000256" key="6">
    <source>
        <dbReference type="ARBA" id="ARBA00023145"/>
    </source>
</evidence>
<feature type="active site" description="Charge relay system" evidence="8">
    <location>
        <position position="325"/>
    </location>
</feature>
<accession>A0A319ASB2</accession>
<evidence type="ECO:0000256" key="2">
    <source>
        <dbReference type="ARBA" id="ARBA00022670"/>
    </source>
</evidence>
<dbReference type="InterPro" id="IPR015500">
    <property type="entry name" value="Peptidase_S8_subtilisin-rel"/>
</dbReference>
<protein>
    <submittedName>
        <fullName evidence="11">Subtilisin-like protein</fullName>
    </submittedName>
</protein>
<dbReference type="GO" id="GO:0004252">
    <property type="term" value="F:serine-type endopeptidase activity"/>
    <property type="evidence" value="ECO:0007669"/>
    <property type="project" value="UniProtKB-UniRule"/>
</dbReference>
<dbReference type="InterPro" id="IPR022398">
    <property type="entry name" value="Peptidase_S8_His-AS"/>
</dbReference>
<dbReference type="InterPro" id="IPR023827">
    <property type="entry name" value="Peptidase_S8_Asp-AS"/>
</dbReference>
<dbReference type="EMBL" id="KZ821664">
    <property type="protein sequence ID" value="PYH63179.1"/>
    <property type="molecule type" value="Genomic_DNA"/>
</dbReference>
<comment type="similarity">
    <text evidence="1 8 9">Belongs to the peptidase S8 family.</text>
</comment>
<dbReference type="PRINTS" id="PR00723">
    <property type="entry name" value="SUBTILISIN"/>
</dbReference>
<dbReference type="PROSITE" id="PS00136">
    <property type="entry name" value="SUBTILASE_ASP"/>
    <property type="match status" value="1"/>
</dbReference>
<keyword evidence="3" id="KW-0732">Signal</keyword>
<evidence type="ECO:0000256" key="9">
    <source>
        <dbReference type="RuleBase" id="RU003355"/>
    </source>
</evidence>
<dbReference type="InterPro" id="IPR050131">
    <property type="entry name" value="Peptidase_S8_subtilisin-like"/>
</dbReference>
<evidence type="ECO:0000259" key="10">
    <source>
        <dbReference type="Pfam" id="PF00082"/>
    </source>
</evidence>
<dbReference type="InterPro" id="IPR034193">
    <property type="entry name" value="PCSK9_ProteinaseK-like"/>
</dbReference>
<dbReference type="Pfam" id="PF00082">
    <property type="entry name" value="Peptidase_S8"/>
    <property type="match status" value="1"/>
</dbReference>
<dbReference type="InterPro" id="IPR000209">
    <property type="entry name" value="Peptidase_S8/S53_dom"/>
</dbReference>
<reference evidence="11" key="1">
    <citation type="submission" date="2016-12" db="EMBL/GenBank/DDBJ databases">
        <title>The genomes of Aspergillus section Nigri reveals drivers in fungal speciation.</title>
        <authorList>
            <consortium name="DOE Joint Genome Institute"/>
            <person name="Vesth T.C."/>
            <person name="Nybo J."/>
            <person name="Theobald S."/>
            <person name="Brandl J."/>
            <person name="Frisvad J.C."/>
            <person name="Nielsen K.F."/>
            <person name="Lyhne E.K."/>
            <person name="Kogle M.E."/>
            <person name="Kuo A."/>
            <person name="Riley R."/>
            <person name="Clum A."/>
            <person name="Nolan M."/>
            <person name="Lipzen A."/>
            <person name="Salamov A."/>
            <person name="Henrissat B."/>
            <person name="Wiebenga A."/>
            <person name="De Vries R.P."/>
            <person name="Grigoriev I.V."/>
            <person name="Mortensen U.H."/>
            <person name="Andersen M.R."/>
            <person name="Baker S.E."/>
        </authorList>
    </citation>
    <scope>NUCLEOTIDE SEQUENCE [LARGE SCALE GENOMIC DNA]</scope>
    <source>
        <strain evidence="11">CBS 113365</strain>
    </source>
</reference>
<dbReference type="Proteomes" id="UP000248405">
    <property type="component" value="Unassembled WGS sequence"/>
</dbReference>
<dbReference type="Gene3D" id="3.40.50.200">
    <property type="entry name" value="Peptidase S8/S53 domain"/>
    <property type="match status" value="1"/>
</dbReference>
<name>A0A319ASB2_ASPVC</name>
<evidence type="ECO:0000313" key="12">
    <source>
        <dbReference type="Proteomes" id="UP000248405"/>
    </source>
</evidence>
<feature type="active site" description="Charge relay system" evidence="8">
    <location>
        <position position="134"/>
    </location>
</feature>
<evidence type="ECO:0000256" key="1">
    <source>
        <dbReference type="ARBA" id="ARBA00011073"/>
    </source>
</evidence>
<dbReference type="OrthoDB" id="206201at2759"/>
<evidence type="ECO:0000256" key="8">
    <source>
        <dbReference type="PROSITE-ProRule" id="PRU01240"/>
    </source>
</evidence>
<evidence type="ECO:0000313" key="11">
    <source>
        <dbReference type="EMBL" id="PYH63179.1"/>
    </source>
</evidence>
<organism evidence="11 12">
    <name type="scientific">Aspergillus vadensis (strain CBS 113365 / IMI 142717 / IBT 24658)</name>
    <dbReference type="NCBI Taxonomy" id="1448311"/>
    <lineage>
        <taxon>Eukaryota</taxon>
        <taxon>Fungi</taxon>
        <taxon>Dikarya</taxon>
        <taxon>Ascomycota</taxon>
        <taxon>Pezizomycotina</taxon>
        <taxon>Eurotiomycetes</taxon>
        <taxon>Eurotiomycetidae</taxon>
        <taxon>Eurotiales</taxon>
        <taxon>Aspergillaceae</taxon>
        <taxon>Aspergillus</taxon>
        <taxon>Aspergillus subgen. Circumdati</taxon>
    </lineage>
</organism>
<keyword evidence="6" id="KW-0865">Zymogen</keyword>
<dbReference type="GeneID" id="37208249"/>
<keyword evidence="7" id="KW-0325">Glycoprotein</keyword>
<dbReference type="SUPFAM" id="SSF52743">
    <property type="entry name" value="Subtilisin-like"/>
    <property type="match status" value="1"/>
</dbReference>
<dbReference type="InterPro" id="IPR036852">
    <property type="entry name" value="Peptidase_S8/S53_dom_sf"/>
</dbReference>
<proteinExistence type="inferred from homology"/>
<dbReference type="PANTHER" id="PTHR43806">
    <property type="entry name" value="PEPTIDASE S8"/>
    <property type="match status" value="1"/>
</dbReference>
<dbReference type="FunFam" id="3.40.50.200:FF:000007">
    <property type="entry name" value="Subtilisin-like serine protease"/>
    <property type="match status" value="1"/>
</dbReference>
<evidence type="ECO:0000256" key="4">
    <source>
        <dbReference type="ARBA" id="ARBA00022801"/>
    </source>
</evidence>
<keyword evidence="2 8" id="KW-0645">Protease</keyword>
<sequence>MATSDTVPGSWVVLLKPYVSEDGLASVTETVQTMTQDPSKPFYVEVKQKFNLPECRGFSGEFDLDTKEGIEKMDTVISVEPVRLLKHCNRIIQRPSPWGLERISQPRKVQPNEPYRYVYNDEAAGQNTVAYIIDTGINQEHVDFENRASRGPKFVTSNPPASDDDVMGHGTHVAGTVGGKEYGVAKKTEIISIKVFSDITERARNDDIIKALEWVSSDAQVRGKTGVVNMSLGGPGTNPSLNAAVAATVRSGVPVCVAAGNDMATDNFCPASEPLAITVGSMDKTDEISDFSNYGRLVDAFGPGTDITSAWIGSTTAKETISGTSMATPHVTGLACSLLSDATLKEQTPYGVISELNVRADKNKLLGLDRLTSNIIAQV</sequence>
<dbReference type="PANTHER" id="PTHR43806:SF11">
    <property type="entry name" value="CEREVISIN-RELATED"/>
    <property type="match status" value="1"/>
</dbReference>
<dbReference type="RefSeq" id="XP_025556973.1">
    <property type="nucleotide sequence ID" value="XM_025703657.1"/>
</dbReference>
<dbReference type="InterPro" id="IPR023828">
    <property type="entry name" value="Peptidase_S8_Ser-AS"/>
</dbReference>
<feature type="domain" description="Peptidase S8/S53" evidence="10">
    <location>
        <begin position="126"/>
        <end position="341"/>
    </location>
</feature>
<dbReference type="PROSITE" id="PS00137">
    <property type="entry name" value="SUBTILASE_HIS"/>
    <property type="match status" value="1"/>
</dbReference>
<evidence type="ECO:0000256" key="3">
    <source>
        <dbReference type="ARBA" id="ARBA00022729"/>
    </source>
</evidence>
<feature type="active site" description="Charge relay system" evidence="8">
    <location>
        <position position="169"/>
    </location>
</feature>